<keyword evidence="9 10" id="KW-0472">Membrane</keyword>
<protein>
    <recommendedName>
        <fullName evidence="4">Nicotinamide riboside transporter PnuC</fullName>
    </recommendedName>
</protein>
<accession>H5TE73</accession>
<feature type="transmembrane region" description="Helical" evidence="10">
    <location>
        <begin position="50"/>
        <end position="71"/>
    </location>
</feature>
<dbReference type="Proteomes" id="UP000053586">
    <property type="component" value="Unassembled WGS sequence"/>
</dbReference>
<dbReference type="GO" id="GO:0005886">
    <property type="term" value="C:plasma membrane"/>
    <property type="evidence" value="ECO:0007669"/>
    <property type="project" value="UniProtKB-SubCell"/>
</dbReference>
<dbReference type="Pfam" id="PF04973">
    <property type="entry name" value="NMN_transporter"/>
    <property type="match status" value="1"/>
</dbReference>
<evidence type="ECO:0000256" key="8">
    <source>
        <dbReference type="ARBA" id="ARBA00022989"/>
    </source>
</evidence>
<keyword evidence="7 10" id="KW-0812">Transmembrane</keyword>
<feature type="transmembrane region" description="Helical" evidence="10">
    <location>
        <begin position="139"/>
        <end position="160"/>
    </location>
</feature>
<dbReference type="PANTHER" id="PTHR36122:SF2">
    <property type="entry name" value="NICOTINAMIDE RIBOSIDE TRANSPORTER PNUC"/>
    <property type="match status" value="1"/>
</dbReference>
<dbReference type="NCBIfam" id="TIGR01528">
    <property type="entry name" value="NMN_trans_PnuC"/>
    <property type="match status" value="1"/>
</dbReference>
<keyword evidence="5" id="KW-0813">Transport</keyword>
<sequence>MKQDVQVLADLKRLRSGERLWLAVFLVIILISTLWFSIEGTDWQNTHSILLNWLVSPISAISGVLCVVMVAKGLLSNWIWGLISALCYGLIAWTSGYYGDWLLNWFYFLPAQIFIYLSWKNQMSSDTNIVNMRRLGWHWLWVVALVLLGIGLGALLLMQVDGFVSEALKRNSMVYGSLQQLTGSNWSGPLLDSSTVMLQITAQLLMIRMFTAQWAFWLLTNVLSIFAWSMVLITEPSSAPYAVPTLFMWLAFLINSVYGAVNWHYGAKAAQ</sequence>
<keyword evidence="12" id="KW-1185">Reference proteome</keyword>
<reference evidence="11 12" key="1">
    <citation type="journal article" date="2012" name="J. Bacteriol.">
        <title>Genome sequence of proteorhodopsin-containing sea ice bacterium Glaciecola punicea ACAM 611T.</title>
        <authorList>
            <person name="Qin Q.-L."/>
            <person name="Xie B.-B."/>
            <person name="Shu Y.-L."/>
            <person name="Rong J.-C."/>
            <person name="Zhao D.-L."/>
            <person name="Zhang X.-Y."/>
            <person name="Chen X.-L."/>
            <person name="Zhou B.-C."/>
            <person name="Zhanga Y.-Z."/>
        </authorList>
    </citation>
    <scope>NUCLEOTIDE SEQUENCE [LARGE SCALE GENOMIC DNA]</scope>
    <source>
        <strain evidence="11 12">ACAM 611</strain>
    </source>
</reference>
<dbReference type="AlphaFoldDB" id="H5TE73"/>
<comment type="subcellular location">
    <subcellularLocation>
        <location evidence="2">Cell membrane</location>
        <topology evidence="2">Multi-pass membrane protein</topology>
    </subcellularLocation>
</comment>
<feature type="transmembrane region" description="Helical" evidence="10">
    <location>
        <begin position="102"/>
        <end position="119"/>
    </location>
</feature>
<comment type="function">
    <text evidence="1">Required for nicotinamide riboside transport across the inner membrane.</text>
</comment>
<feature type="transmembrane region" description="Helical" evidence="10">
    <location>
        <begin position="246"/>
        <end position="265"/>
    </location>
</feature>
<evidence type="ECO:0000256" key="3">
    <source>
        <dbReference type="ARBA" id="ARBA00006669"/>
    </source>
</evidence>
<feature type="transmembrane region" description="Helical" evidence="10">
    <location>
        <begin position="214"/>
        <end position="234"/>
    </location>
</feature>
<evidence type="ECO:0000256" key="7">
    <source>
        <dbReference type="ARBA" id="ARBA00022692"/>
    </source>
</evidence>
<evidence type="ECO:0000313" key="12">
    <source>
        <dbReference type="Proteomes" id="UP000053586"/>
    </source>
</evidence>
<evidence type="ECO:0000313" key="11">
    <source>
        <dbReference type="EMBL" id="GAB56600.1"/>
    </source>
</evidence>
<evidence type="ECO:0000256" key="10">
    <source>
        <dbReference type="SAM" id="Phobius"/>
    </source>
</evidence>
<dbReference type="EMBL" id="BAET01000030">
    <property type="protein sequence ID" value="GAB56600.1"/>
    <property type="molecule type" value="Genomic_DNA"/>
</dbReference>
<name>H5TE73_9ALTE</name>
<dbReference type="RefSeq" id="WP_006006913.1">
    <property type="nucleotide sequence ID" value="NZ_BAET01000030.1"/>
</dbReference>
<evidence type="ECO:0000256" key="9">
    <source>
        <dbReference type="ARBA" id="ARBA00023136"/>
    </source>
</evidence>
<keyword evidence="6" id="KW-1003">Cell membrane</keyword>
<feature type="transmembrane region" description="Helical" evidence="10">
    <location>
        <begin position="20"/>
        <end position="38"/>
    </location>
</feature>
<comment type="similarity">
    <text evidence="3">Belongs to the nicotinamide ribonucleoside (NR) uptake permease (TC 4.B.1) family.</text>
</comment>
<dbReference type="InterPro" id="IPR006419">
    <property type="entry name" value="NMN_transpt_PnuC"/>
</dbReference>
<dbReference type="OrthoDB" id="9791248at2"/>
<gene>
    <name evidence="11" type="ORF">GPUN_2485</name>
</gene>
<dbReference type="GO" id="GO:0034257">
    <property type="term" value="F:nicotinamide riboside transmembrane transporter activity"/>
    <property type="evidence" value="ECO:0007669"/>
    <property type="project" value="InterPro"/>
</dbReference>
<proteinExistence type="inferred from homology"/>
<dbReference type="PANTHER" id="PTHR36122">
    <property type="entry name" value="NICOTINAMIDE RIBOSIDE TRANSPORTER PNUC"/>
    <property type="match status" value="1"/>
</dbReference>
<reference evidence="11 12" key="2">
    <citation type="journal article" date="2017" name="Antonie Van Leeuwenhoek">
        <title>Rhizobium rhizosphaerae sp. nov., a novel species isolated from rice rhizosphere.</title>
        <authorList>
            <person name="Zhao J.J."/>
            <person name="Zhang J."/>
            <person name="Zhang R.J."/>
            <person name="Zhang C.W."/>
            <person name="Yin H.Q."/>
            <person name="Zhang X.X."/>
        </authorList>
    </citation>
    <scope>NUCLEOTIDE SEQUENCE [LARGE SCALE GENOMIC DNA]</scope>
    <source>
        <strain evidence="11 12">ACAM 611</strain>
    </source>
</reference>
<evidence type="ECO:0000256" key="4">
    <source>
        <dbReference type="ARBA" id="ARBA00017522"/>
    </source>
</evidence>
<feature type="transmembrane region" description="Helical" evidence="10">
    <location>
        <begin position="78"/>
        <end position="96"/>
    </location>
</feature>
<comment type="caution">
    <text evidence="11">The sequence shown here is derived from an EMBL/GenBank/DDBJ whole genome shotgun (WGS) entry which is preliminary data.</text>
</comment>
<evidence type="ECO:0000256" key="1">
    <source>
        <dbReference type="ARBA" id="ARBA00002672"/>
    </source>
</evidence>
<keyword evidence="8 10" id="KW-1133">Transmembrane helix</keyword>
<dbReference type="eggNOG" id="COG3201">
    <property type="taxonomic scope" value="Bacteria"/>
</dbReference>
<evidence type="ECO:0000256" key="5">
    <source>
        <dbReference type="ARBA" id="ARBA00022448"/>
    </source>
</evidence>
<organism evidence="11 12">
    <name type="scientific">Glaciecola punicea ACAM 611</name>
    <dbReference type="NCBI Taxonomy" id="1121923"/>
    <lineage>
        <taxon>Bacteria</taxon>
        <taxon>Pseudomonadati</taxon>
        <taxon>Pseudomonadota</taxon>
        <taxon>Gammaproteobacteria</taxon>
        <taxon>Alteromonadales</taxon>
        <taxon>Alteromonadaceae</taxon>
        <taxon>Glaciecola</taxon>
    </lineage>
</organism>
<evidence type="ECO:0000256" key="2">
    <source>
        <dbReference type="ARBA" id="ARBA00004651"/>
    </source>
</evidence>
<evidence type="ECO:0000256" key="6">
    <source>
        <dbReference type="ARBA" id="ARBA00022475"/>
    </source>
</evidence>
<dbReference type="STRING" id="56804.BAE46_09145"/>